<dbReference type="GO" id="GO:0016020">
    <property type="term" value="C:membrane"/>
    <property type="evidence" value="ECO:0007669"/>
    <property type="project" value="UniProtKB-SubCell"/>
</dbReference>
<evidence type="ECO:0000259" key="6">
    <source>
        <dbReference type="Pfam" id="PF04932"/>
    </source>
</evidence>
<proteinExistence type="predicted"/>
<keyword evidence="4 5" id="KW-0472">Membrane</keyword>
<dbReference type="AlphaFoldDB" id="A0A194AE10"/>
<dbReference type="PANTHER" id="PTHR37422:SF13">
    <property type="entry name" value="LIPOPOLYSACCHARIDE BIOSYNTHESIS PROTEIN PA4999-RELATED"/>
    <property type="match status" value="1"/>
</dbReference>
<evidence type="ECO:0000256" key="5">
    <source>
        <dbReference type="SAM" id="Phobius"/>
    </source>
</evidence>
<dbReference type="PANTHER" id="PTHR37422">
    <property type="entry name" value="TEICHURONIC ACID BIOSYNTHESIS PROTEIN TUAE"/>
    <property type="match status" value="1"/>
</dbReference>
<evidence type="ECO:0000313" key="7">
    <source>
        <dbReference type="EMBL" id="GAU07366.1"/>
    </source>
</evidence>
<evidence type="ECO:0000256" key="3">
    <source>
        <dbReference type="ARBA" id="ARBA00022989"/>
    </source>
</evidence>
<evidence type="ECO:0000256" key="4">
    <source>
        <dbReference type="ARBA" id="ARBA00023136"/>
    </source>
</evidence>
<keyword evidence="3 5" id="KW-1133">Transmembrane helix</keyword>
<dbReference type="Pfam" id="PF04932">
    <property type="entry name" value="Wzy_C"/>
    <property type="match status" value="1"/>
</dbReference>
<name>A0A194AE10_9BACT</name>
<keyword evidence="2 5" id="KW-0812">Transmembrane</keyword>
<sequence>MQNKNKNLLLFIIFLVISSIGIYKTIPETTVSGLETNIVSRYQHSSLDEYSSGRLGLWKKGLEIYVQNPLLGISEDFTSLVGSNTHNTYLEVLISKGLIGLIFFMLILVFLVKKTLYLLSSKKNELLYYGYLSGLLSFMISMLALNMFSAYYFFFVTSSIVLKENLKITDD</sequence>
<evidence type="ECO:0000313" key="8">
    <source>
        <dbReference type="Proteomes" id="UP000095200"/>
    </source>
</evidence>
<gene>
    <name evidence="7" type="ORF">DPF_0044</name>
</gene>
<protein>
    <recommendedName>
        <fullName evidence="6">O-antigen ligase-related domain-containing protein</fullName>
    </recommendedName>
</protein>
<dbReference type="Proteomes" id="UP000095200">
    <property type="component" value="Unassembled WGS sequence"/>
</dbReference>
<accession>A0A194AE10</accession>
<evidence type="ECO:0000256" key="1">
    <source>
        <dbReference type="ARBA" id="ARBA00004141"/>
    </source>
</evidence>
<evidence type="ECO:0000256" key="2">
    <source>
        <dbReference type="ARBA" id="ARBA00022692"/>
    </source>
</evidence>
<keyword evidence="8" id="KW-1185">Reference proteome</keyword>
<dbReference type="InterPro" id="IPR051533">
    <property type="entry name" value="WaaL-like"/>
</dbReference>
<dbReference type="InterPro" id="IPR007016">
    <property type="entry name" value="O-antigen_ligase-rel_domated"/>
</dbReference>
<comment type="caution">
    <text evidence="7">The sequence shown here is derived from an EMBL/GenBank/DDBJ whole genome shotgun (WGS) entry which is preliminary data.</text>
</comment>
<feature type="transmembrane region" description="Helical" evidence="5">
    <location>
        <begin position="132"/>
        <end position="154"/>
    </location>
</feature>
<comment type="subcellular location">
    <subcellularLocation>
        <location evidence="1">Membrane</location>
        <topology evidence="1">Multi-pass membrane protein</topology>
    </subcellularLocation>
</comment>
<reference evidence="8" key="1">
    <citation type="submission" date="2016-06" db="EMBL/GenBank/DDBJ databases">
        <title>Draft genome sequence of Desulfoplanes formicivorans strain Pf12B.</title>
        <authorList>
            <person name="Watanabe M."/>
            <person name="Kojima H."/>
            <person name="Fukui M."/>
        </authorList>
    </citation>
    <scope>NUCLEOTIDE SEQUENCE [LARGE SCALE GENOMIC DNA]</scope>
    <source>
        <strain evidence="8">Pf12B</strain>
    </source>
</reference>
<feature type="transmembrane region" description="Helical" evidence="5">
    <location>
        <begin position="93"/>
        <end position="112"/>
    </location>
</feature>
<feature type="domain" description="O-antigen ligase-related" evidence="6">
    <location>
        <begin position="10"/>
        <end position="105"/>
    </location>
</feature>
<feature type="transmembrane region" description="Helical" evidence="5">
    <location>
        <begin position="7"/>
        <end position="26"/>
    </location>
</feature>
<organism evidence="7 8">
    <name type="scientific">Desulfoplanes formicivorans</name>
    <dbReference type="NCBI Taxonomy" id="1592317"/>
    <lineage>
        <taxon>Bacteria</taxon>
        <taxon>Pseudomonadati</taxon>
        <taxon>Thermodesulfobacteriota</taxon>
        <taxon>Desulfovibrionia</taxon>
        <taxon>Desulfovibrionales</taxon>
        <taxon>Desulfoplanaceae</taxon>
        <taxon>Desulfoplanes</taxon>
    </lineage>
</organism>
<dbReference type="EMBL" id="BDFE01000003">
    <property type="protein sequence ID" value="GAU07366.1"/>
    <property type="molecule type" value="Genomic_DNA"/>
</dbReference>